<proteinExistence type="inferred from homology"/>
<dbReference type="Pfam" id="PF02368">
    <property type="entry name" value="Big_2"/>
    <property type="match status" value="1"/>
</dbReference>
<dbReference type="InterPro" id="IPR008964">
    <property type="entry name" value="Invasin/intimin_cell_adhesion"/>
</dbReference>
<dbReference type="Pfam" id="PF02369">
    <property type="entry name" value="Big_1"/>
    <property type="match status" value="8"/>
</dbReference>
<keyword evidence="9" id="KW-1185">Reference proteome</keyword>
<evidence type="ECO:0000313" key="9">
    <source>
        <dbReference type="Proteomes" id="UP001271640"/>
    </source>
</evidence>
<keyword evidence="6" id="KW-0472">Membrane</keyword>
<feature type="domain" description="Big-1" evidence="7">
    <location>
        <begin position="629"/>
        <end position="718"/>
    </location>
</feature>
<keyword evidence="6" id="KW-1133">Transmembrane helix</keyword>
<dbReference type="RefSeq" id="WP_319925678.1">
    <property type="nucleotide sequence ID" value="NZ_VCDP01000023.1"/>
</dbReference>
<dbReference type="Pfam" id="PF09134">
    <property type="entry name" value="Invasin_D3"/>
    <property type="match status" value="2"/>
</dbReference>
<protein>
    <recommendedName>
        <fullName evidence="2">Intimin</fullName>
    </recommendedName>
    <alternativeName>
        <fullName evidence="5">Attaching and effacing protein</fullName>
    </alternativeName>
</protein>
<dbReference type="Gene3D" id="2.60.40.1080">
    <property type="match status" value="2"/>
</dbReference>
<keyword evidence="3" id="KW-0843">Virulence</keyword>
<dbReference type="InterPro" id="IPR013783">
    <property type="entry name" value="Ig-like_fold"/>
</dbReference>
<evidence type="ECO:0000313" key="8">
    <source>
        <dbReference type="EMBL" id="MDX7998939.1"/>
    </source>
</evidence>
<feature type="transmembrane region" description="Helical" evidence="6">
    <location>
        <begin position="21"/>
        <end position="41"/>
    </location>
</feature>
<evidence type="ECO:0000256" key="2">
    <source>
        <dbReference type="ARBA" id="ARBA00017346"/>
    </source>
</evidence>
<dbReference type="Pfam" id="PF11924">
    <property type="entry name" value="IAT_beta"/>
    <property type="match status" value="1"/>
</dbReference>
<feature type="domain" description="Big-1" evidence="7">
    <location>
        <begin position="1593"/>
        <end position="1686"/>
    </location>
</feature>
<evidence type="ECO:0000256" key="4">
    <source>
        <dbReference type="ARBA" id="ARBA00023157"/>
    </source>
</evidence>
<evidence type="ECO:0000256" key="6">
    <source>
        <dbReference type="SAM" id="Phobius"/>
    </source>
</evidence>
<feature type="domain" description="Big-1" evidence="7">
    <location>
        <begin position="1276"/>
        <end position="1369"/>
    </location>
</feature>
<dbReference type="InterPro" id="IPR038177">
    <property type="entry name" value="IAT_beta_sf"/>
</dbReference>
<dbReference type="PROSITE" id="PS51127">
    <property type="entry name" value="BIG1"/>
    <property type="match status" value="7"/>
</dbReference>
<dbReference type="InterPro" id="IPR015217">
    <property type="entry name" value="Invasin_dom_3"/>
</dbReference>
<reference evidence="9" key="1">
    <citation type="journal article" date="2024" name="Toxins">
        <title>Genome Sequence Analysis of Native Xenorhabdus Strains Isolated from Entomopathogenic Nematodes in Argentina.</title>
        <authorList>
            <person name="Palma L."/>
            <person name="Frizzo L."/>
            <person name="Kaiser S."/>
            <person name="Berry C."/>
            <person name="Caballero P."/>
            <person name="Bode H.B."/>
            <person name="Del Valle E.E."/>
        </authorList>
    </citation>
    <scope>NUCLEOTIDE SEQUENCE [LARGE SCALE GENOMIC DNA]</scope>
    <source>
        <strain evidence="9">Reich</strain>
    </source>
</reference>
<evidence type="ECO:0000259" key="7">
    <source>
        <dbReference type="PROSITE" id="PS51127"/>
    </source>
</evidence>
<dbReference type="PANTHER" id="PTHR39576:SF2">
    <property type="entry name" value="ATTACHING AND EFFACING PROTEIN HOMOLOG-RELATED"/>
    <property type="match status" value="1"/>
</dbReference>
<evidence type="ECO:0000256" key="5">
    <source>
        <dbReference type="ARBA" id="ARBA00029955"/>
    </source>
</evidence>
<dbReference type="SMART" id="SM00634">
    <property type="entry name" value="BID_1"/>
    <property type="match status" value="11"/>
</dbReference>
<keyword evidence="6" id="KW-0812">Transmembrane</keyword>
<feature type="domain" description="Big-1" evidence="7">
    <location>
        <begin position="841"/>
        <end position="945"/>
    </location>
</feature>
<sequence length="2451" mass="268026">MDRENVNKIDVQHGSFIRRIAWVNIVLQVLFPIAGSLTPVMTASASRQEHNSPLPPTEKKWLITTDSQNESNKQEKQLANIARQTGEFLKKNPGTDSAIEIARSTLVSKTNNEIERWFKQFGNARIQLNADKNFSLKNSQFDLLFPLWEQKENLIFNQSSLHRTDGRTQANLGLGWRHFASDYMFGNNAFFDYDLSRRHSRIGLGVEYWRDYLKLNVNGYMRTSNWKDSPDLEDYSERASNGWDIRAEGYLPQYPQLGAKLIYEQYYGNEVALFGKDNRQKNPHAFTAGITYTPVPIITIGAEQRQGKEGRSDTKLNLQINYQIGVPWFKQISTDAISQLRKLSNNRYGFVERNNNIVLEYQKKQVIKLQLDEVIEGYSGEEKPLKVAVTAKYGLERIDWDFTSLTANGGKIIEKGENNYRILMPDYQYGKEAGNTYQISAVAIDKKGNHSARAYIQVIVSSAAIDKIRSLFYPEKSELPADGKSTREMTLEIKDQRNLPVDVDAKEITIKVESDRKTPNDQSTPVIVSRSKSTENSVEPSLFKGALAMEFAQAPMVRQARSKRAASTVTGPSAQVSAFQRVDVGKYIAIVTAGTRTEMLTITPSARNIIFSSANIVVKANEKTAQIKSGQLSVLQNNASADGNALNKIRLTVTDKFGNPIPDYIVKSSANNGADIQEDGATDMNGQLVISVTNTNAGTTTITVNLGEKKYSVDVIFIPDEKTAHIIEGNLQIIHPDGSIAGKGDIFVADGQTKYLIKAIVIDKSGNLIPDVEMIFQADNQAYITSERVKTNKQGVAETSISSTKSGVTTIIATVNSSTGAVQTKVPMTFVGHKMTVSVLKVELDNSNNQPDPEGKYLADGKTPVTVKAFVVDENGNPLTSVTVYWDSDRDKSIVNLGSLQSDTDENGIAFTTVTSTQAFDVKVTASTNKSSERSSSTSAPIKFKADISTGTLSAIKPENPSNIIADGIDSVELSTQVFDDNGNVLEGVEVTWTTDKEGAVVNQTSITDENGIARTTLRSTKSGELIVTVTHGDGSDDVQSININAEADWRTAKVRLISDKKDAVADRHDGIKVTATVVDENNNPLSGKNIIWRSSEKDNQLKPVAGFIDKQGNASTIISGTKAGNTVVEAVFMDEVKANLTVTFTAIQPDFVNADAVGMKKQSHFTLSPQSIIADGIARAEATLILKDQYGNLIPNQNNKIKYSVIAGDASSITFHDKKESAAGVYKVSVSGTKEGEVDIRVGITGQLYFDESLGLVANGTTAQLASVTMIKGSANTPNNPPFISAKADGQDNVIIKAQLQDKNGNTALPNVVVGWKSSLGDLSSTLSKTDANGVAEITLTSKQAGNAQVTAVLATGEKTAQTQAKFIAGSLSTSHSLVHISKNIAVAGEEIQVTFTPKDIYGNTLISAIRNIALEYSNDLGITPNPAIFQKNNSGDYFANIQAKNVGHTNIVVNVDSLKIDQSVKLEIVADNATPRASDEQNPFVVNKKGVNGVLKGKDNVTVDETVIYSIKLEDENGNPLGKDIPTYWSVEGKGVLNRTNVLTDDKGTAKVELSSQETGEAKVTVNLLGGKSYSRAMIFTAGKLDANRSEVTLSTHRVIADGSDNTTLIVTLYDTSKNLIPNQSTAIKVTSPHNINIPAKFTEDSARLGEYHISITGTKIGDAELTVSVGGVNLAKKPILTFVGDGKSKRITAPVVNPSLIKAGNLVTYSVKVIDVNNNPLEGMMVSWRLPSSMDYAEGDKPKSASQTNKQGIAELSIKPVRAGKFTVEASLDGSIHQDMPELTVTPSAVDLQKSFFVTDVREIGTAGTQKEATLAVKLLDKYDNPIMGKMVEIRPSGNLNGFNVGPVKDNGDGTYTASAISGVQGYEDIKATVDGQQIGNTLKIKVGAITPKLRFDNKDVTAVYTKNYRHSQKVQNAPSGIRQMWTSSAPDVATVDDTGKVALLKAGKTTITVQTGTNGQYNRADASYQLTVERADPQLKSKDEQIVAVWNDGINNEATPEFGNPDVVDSNLLKLIQFSSSNDNVVQVDKQGNLIPVKPGTATIIIKVPETEQFKPSAVNTVYTLNKGRVDGMPFLPTVQDHLNGTVKLKQMVTLPQYAKGHWESGNESVIKILSNGDWKRKSAGLARMTYYIDGNDYYISDYKSYNIELYDKPDMNFGAIQYSSKGSMTSTGDWKPVFTDDKISINWNIDHSNKYRPTYRVNVQLVDTQSGKTVDSKDYKVSSSTKFKRTLFDAKSEYYGKKLRIKLIATGFEQLKEKKQSEEILVTNRRPDEIWASLTIKTMVKFRAFAVFQSNYWDNSCQETEAGNTHHVMVMIAKNSEINFGEKELLSPMVLKYQAKNRRYKDTYFSYLNRDDKNASKKSVVDIITKTTSLGAQTDAPVGARVAIINSECWKNHQEGYGMKLIIEYQGETYEYQGLGGDSKGYGYGGNGDGANILNTTTIWMM</sequence>
<dbReference type="Proteomes" id="UP001271640">
    <property type="component" value="Unassembled WGS sequence"/>
</dbReference>
<dbReference type="Gene3D" id="2.40.160.160">
    <property type="entry name" value="Inverse autotransporter, beta-domain"/>
    <property type="match status" value="1"/>
</dbReference>
<dbReference type="PANTHER" id="PTHR39576">
    <property type="entry name" value="ATTACHING AND EFFACING PROTEIN HOMOLOG-RELATED-RELATED"/>
    <property type="match status" value="1"/>
</dbReference>
<name>A0ABU4SJV2_9GAMM</name>
<dbReference type="InterPro" id="IPR024519">
    <property type="entry name" value="IAT_beta"/>
</dbReference>
<dbReference type="InterPro" id="IPR003535">
    <property type="entry name" value="Intimin/invasin_bac"/>
</dbReference>
<accession>A0ABU4SJV2</accession>
<dbReference type="SUPFAM" id="SSF49373">
    <property type="entry name" value="Invasin/intimin cell-adhesion fragments"/>
    <property type="match status" value="14"/>
</dbReference>
<feature type="domain" description="Big-1" evidence="7">
    <location>
        <begin position="737"/>
        <end position="831"/>
    </location>
</feature>
<organism evidence="8 9">
    <name type="scientific">Xenorhabdus littoralis</name>
    <dbReference type="NCBI Taxonomy" id="2582835"/>
    <lineage>
        <taxon>Bacteria</taxon>
        <taxon>Pseudomonadati</taxon>
        <taxon>Pseudomonadota</taxon>
        <taxon>Gammaproteobacteria</taxon>
        <taxon>Enterobacterales</taxon>
        <taxon>Morganellaceae</taxon>
        <taxon>Xenorhabdus</taxon>
    </lineage>
</organism>
<dbReference type="EMBL" id="VCDP01000023">
    <property type="protein sequence ID" value="MDX7998939.1"/>
    <property type="molecule type" value="Genomic_DNA"/>
</dbReference>
<evidence type="ECO:0000256" key="1">
    <source>
        <dbReference type="ARBA" id="ARBA00010116"/>
    </source>
</evidence>
<dbReference type="PRINTS" id="PR01369">
    <property type="entry name" value="INTIMIN"/>
</dbReference>
<dbReference type="InterPro" id="IPR003344">
    <property type="entry name" value="Big_1_dom"/>
</dbReference>
<feature type="domain" description="Big-1" evidence="7">
    <location>
        <begin position="1054"/>
        <end position="1146"/>
    </location>
</feature>
<comment type="caution">
    <text evidence="8">The sequence shown here is derived from an EMBL/GenBank/DDBJ whole genome shotgun (WGS) entry which is preliminary data.</text>
</comment>
<feature type="domain" description="Big-1" evidence="7">
    <location>
        <begin position="950"/>
        <end position="1045"/>
    </location>
</feature>
<evidence type="ECO:0000256" key="3">
    <source>
        <dbReference type="ARBA" id="ARBA00023026"/>
    </source>
</evidence>
<comment type="similarity">
    <text evidence="1">Belongs to the intimin/invasin family.</text>
</comment>
<dbReference type="InterPro" id="IPR051715">
    <property type="entry name" value="Intimin-Invasin_domain"/>
</dbReference>
<dbReference type="InterPro" id="IPR003343">
    <property type="entry name" value="Big_2"/>
</dbReference>
<keyword evidence="4" id="KW-1015">Disulfide bond</keyword>
<dbReference type="Gene3D" id="2.60.40.10">
    <property type="entry name" value="Immunoglobulins"/>
    <property type="match status" value="13"/>
</dbReference>
<gene>
    <name evidence="8" type="ORF">FE394_06955</name>
</gene>